<evidence type="ECO:0000256" key="1">
    <source>
        <dbReference type="SAM" id="MobiDB-lite"/>
    </source>
</evidence>
<reference evidence="4 6" key="2">
    <citation type="submission" date="2016-10" db="EMBL/GenBank/DDBJ databases">
        <authorList>
            <person name="de Groot N.N."/>
        </authorList>
    </citation>
    <scope>NUCLEOTIDE SEQUENCE [LARGE SCALE GENOMIC DNA]</scope>
    <source>
        <strain evidence="4 6">CGMCC 1.10210</strain>
    </source>
</reference>
<evidence type="ECO:0000313" key="4">
    <source>
        <dbReference type="EMBL" id="SFD13955.1"/>
    </source>
</evidence>
<organism evidence="4 6">
    <name type="scientific">Devosia psychrophila</name>
    <dbReference type="NCBI Taxonomy" id="728005"/>
    <lineage>
        <taxon>Bacteria</taxon>
        <taxon>Pseudomonadati</taxon>
        <taxon>Pseudomonadota</taxon>
        <taxon>Alphaproteobacteria</taxon>
        <taxon>Hyphomicrobiales</taxon>
        <taxon>Devosiaceae</taxon>
        <taxon>Devosia</taxon>
    </lineage>
</organism>
<dbReference type="EMBL" id="FOMB01000023">
    <property type="protein sequence ID" value="SFD13955.1"/>
    <property type="molecule type" value="Genomic_DNA"/>
</dbReference>
<evidence type="ECO:0000259" key="2">
    <source>
        <dbReference type="PROSITE" id="PS50263"/>
    </source>
</evidence>
<sequence>MPNTIRIAVVQSLVQPDIAANGSHIRDLLEQAGARGAQLALFGEGALSGYVKSQITDWAQVDWAELKQQRHDIATLAKKLGIVADVGTATELPGKRPYNSLEVIPTGLRYHKRFLSNTEITDWYSPGFEPVEFELGNYRFGMTICIETSFPELFAAYEAQDVDCVLHATYGMGAIGDVLLRSHAATNCFWLAVATASNHADPASGIIGPDGNWLARCGDGVDIAVAELDRVDPAFDIALNKARPWRRLARQGQIYRDGPKPPRTSAIRH</sequence>
<dbReference type="CDD" id="cd07197">
    <property type="entry name" value="nitrilase"/>
    <property type="match status" value="1"/>
</dbReference>
<name>A0A0F5PR34_9HYPH</name>
<accession>A0A0F5PR34</accession>
<evidence type="ECO:0000313" key="3">
    <source>
        <dbReference type="EMBL" id="KKC31045.1"/>
    </source>
</evidence>
<dbReference type="PANTHER" id="PTHR23088">
    <property type="entry name" value="NITRILASE-RELATED"/>
    <property type="match status" value="1"/>
</dbReference>
<dbReference type="Gene3D" id="3.60.110.10">
    <property type="entry name" value="Carbon-nitrogen hydrolase"/>
    <property type="match status" value="1"/>
</dbReference>
<dbReference type="PANTHER" id="PTHR23088:SF27">
    <property type="entry name" value="DEAMINATED GLUTATHIONE AMIDASE"/>
    <property type="match status" value="1"/>
</dbReference>
<reference evidence="3 5" key="1">
    <citation type="submission" date="2015-03" db="EMBL/GenBank/DDBJ databases">
        <authorList>
            <person name="Lepp D."/>
            <person name="Hassan Y.I."/>
            <person name="Li X.-Z."/>
            <person name="Zhou T."/>
        </authorList>
    </citation>
    <scope>NUCLEOTIDE SEQUENCE [LARGE SCALE GENOMIC DNA]</scope>
    <source>
        <strain evidence="3 5">Cr7-05</strain>
    </source>
</reference>
<dbReference type="EMBL" id="LAPV01000235">
    <property type="protein sequence ID" value="KKC31045.1"/>
    <property type="molecule type" value="Genomic_DNA"/>
</dbReference>
<dbReference type="STRING" id="728005.SAMN04488059_12323"/>
<dbReference type="InterPro" id="IPR003010">
    <property type="entry name" value="C-N_Hydrolase"/>
</dbReference>
<dbReference type="GO" id="GO:0016787">
    <property type="term" value="F:hydrolase activity"/>
    <property type="evidence" value="ECO:0007669"/>
    <property type="project" value="UniProtKB-KW"/>
</dbReference>
<dbReference type="PATRIC" id="fig|728005.3.peg.2764"/>
<dbReference type="Proteomes" id="UP000033519">
    <property type="component" value="Unassembled WGS sequence"/>
</dbReference>
<protein>
    <submittedName>
        <fullName evidence="4">Predicted amidohydrolase</fullName>
    </submittedName>
</protein>
<gene>
    <name evidence="4" type="ORF">SAMN04488059_12323</name>
    <name evidence="3" type="ORF">WH91_21485</name>
</gene>
<dbReference type="RefSeq" id="WP_046173045.1">
    <property type="nucleotide sequence ID" value="NZ_FOMB01000023.1"/>
</dbReference>
<dbReference type="PROSITE" id="PS50263">
    <property type="entry name" value="CN_HYDROLASE"/>
    <property type="match status" value="1"/>
</dbReference>
<evidence type="ECO:0000313" key="5">
    <source>
        <dbReference type="Proteomes" id="UP000033519"/>
    </source>
</evidence>
<feature type="domain" description="CN hydrolase" evidence="2">
    <location>
        <begin position="5"/>
        <end position="230"/>
    </location>
</feature>
<keyword evidence="5" id="KW-1185">Reference proteome</keyword>
<feature type="region of interest" description="Disordered" evidence="1">
    <location>
        <begin position="250"/>
        <end position="269"/>
    </location>
</feature>
<dbReference type="AlphaFoldDB" id="A0A0F5PR34"/>
<dbReference type="InterPro" id="IPR036526">
    <property type="entry name" value="C-N_Hydrolase_sf"/>
</dbReference>
<dbReference type="Pfam" id="PF00795">
    <property type="entry name" value="CN_hydrolase"/>
    <property type="match status" value="1"/>
</dbReference>
<evidence type="ECO:0000313" key="6">
    <source>
        <dbReference type="Proteomes" id="UP000182258"/>
    </source>
</evidence>
<keyword evidence="4" id="KW-0378">Hydrolase</keyword>
<proteinExistence type="predicted"/>
<dbReference type="SUPFAM" id="SSF56317">
    <property type="entry name" value="Carbon-nitrogen hydrolase"/>
    <property type="match status" value="1"/>
</dbReference>
<dbReference type="Proteomes" id="UP000182258">
    <property type="component" value="Unassembled WGS sequence"/>
</dbReference>